<dbReference type="AlphaFoldDB" id="A0A2S3UUX4"/>
<keyword evidence="1" id="KW-0732">Signal</keyword>
<protein>
    <recommendedName>
        <fullName evidence="4">Secreted protein</fullName>
    </recommendedName>
</protein>
<dbReference type="RefSeq" id="WP_103222455.1">
    <property type="nucleotide sequence ID" value="NZ_PPCN01000004.1"/>
</dbReference>
<dbReference type="OrthoDB" id="7870801at2"/>
<evidence type="ECO:0008006" key="4">
    <source>
        <dbReference type="Google" id="ProtNLM"/>
    </source>
</evidence>
<keyword evidence="3" id="KW-1185">Reference proteome</keyword>
<name>A0A2S3UUX4_9HYPH</name>
<feature type="signal peptide" evidence="1">
    <location>
        <begin position="1"/>
        <end position="21"/>
    </location>
</feature>
<evidence type="ECO:0000256" key="1">
    <source>
        <dbReference type="SAM" id="SignalP"/>
    </source>
</evidence>
<comment type="caution">
    <text evidence="2">The sequence shown here is derived from an EMBL/GenBank/DDBJ whole genome shotgun (WGS) entry which is preliminary data.</text>
</comment>
<feature type="chain" id="PRO_5015769928" description="Secreted protein" evidence="1">
    <location>
        <begin position="22"/>
        <end position="104"/>
    </location>
</feature>
<proteinExistence type="predicted"/>
<sequence>MRKYRLFIAALALASTCQPGAAQQRPDLRTMTCGQAQSLVRQHGAVVFTTGQHTYSMFVSNISYCDRNQQLFVQYGPTRDYPKCPVAYECKEPLFPRGGFNRWN</sequence>
<accession>A0A2S3UUX4</accession>
<evidence type="ECO:0000313" key="2">
    <source>
        <dbReference type="EMBL" id="POF31522.1"/>
    </source>
</evidence>
<dbReference type="Proteomes" id="UP000236959">
    <property type="component" value="Unassembled WGS sequence"/>
</dbReference>
<evidence type="ECO:0000313" key="3">
    <source>
        <dbReference type="Proteomes" id="UP000236959"/>
    </source>
</evidence>
<reference evidence="2 3" key="1">
    <citation type="submission" date="2018-01" db="EMBL/GenBank/DDBJ databases">
        <title>Genomic Encyclopedia of Archaeal and Bacterial Type Strains, Phase II (KMG-II): from individual species to whole genera.</title>
        <authorList>
            <person name="Goeker M."/>
        </authorList>
    </citation>
    <scope>NUCLEOTIDE SEQUENCE [LARGE SCALE GENOMIC DNA]</scope>
    <source>
        <strain evidence="2 3">DSM 17023</strain>
    </source>
</reference>
<gene>
    <name evidence="2" type="ORF">CLV41_10486</name>
</gene>
<organism evidence="2 3">
    <name type="scientific">Roseibium marinum</name>
    <dbReference type="NCBI Taxonomy" id="281252"/>
    <lineage>
        <taxon>Bacteria</taxon>
        <taxon>Pseudomonadati</taxon>
        <taxon>Pseudomonadota</taxon>
        <taxon>Alphaproteobacteria</taxon>
        <taxon>Hyphomicrobiales</taxon>
        <taxon>Stappiaceae</taxon>
        <taxon>Roseibium</taxon>
    </lineage>
</organism>
<dbReference type="EMBL" id="PPCN01000004">
    <property type="protein sequence ID" value="POF31522.1"/>
    <property type="molecule type" value="Genomic_DNA"/>
</dbReference>